<gene>
    <name evidence="1" type="ORF">LZ495_08710</name>
</gene>
<keyword evidence="2" id="KW-1185">Reference proteome</keyword>
<dbReference type="EMBL" id="JAKFHA010000003">
    <property type="protein sequence ID" value="MCF2527293.1"/>
    <property type="molecule type" value="Genomic_DNA"/>
</dbReference>
<dbReference type="RefSeq" id="WP_235051432.1">
    <property type="nucleotide sequence ID" value="NZ_JAKFHA010000003.1"/>
</dbReference>
<dbReference type="AlphaFoldDB" id="A0AA41TXY0"/>
<proteinExistence type="predicted"/>
<sequence>MADEAVIQVLFVDAATGAEFARSPVPAGHLPESFETATQLAMGGVDWEVVRADPPTAAEYVAQGRLVLTLARVEQVAPRDVKYSMPTLCDPLPAMEPHDGPEPLFMLHEDDWRQVELVSGLVGAEVAMELAEIRRIHRFHAQQVTHEGRQLRVFDQLHVRATPTVPLDGVALPMQRLTELIPVQGQVHRGVGFGGQPGRVAGSYAFDAGEGVTVYGLEDGPLVSVLAFAGAHPAALPGMRRLMAEFGLSAVDWCAAETT</sequence>
<protein>
    <submittedName>
        <fullName evidence="1">Uncharacterized protein</fullName>
    </submittedName>
</protein>
<evidence type="ECO:0000313" key="1">
    <source>
        <dbReference type="EMBL" id="MCF2527293.1"/>
    </source>
</evidence>
<evidence type="ECO:0000313" key="2">
    <source>
        <dbReference type="Proteomes" id="UP001165378"/>
    </source>
</evidence>
<organism evidence="1 2">
    <name type="scientific">Yinghuangia soli</name>
    <dbReference type="NCBI Taxonomy" id="2908204"/>
    <lineage>
        <taxon>Bacteria</taxon>
        <taxon>Bacillati</taxon>
        <taxon>Actinomycetota</taxon>
        <taxon>Actinomycetes</taxon>
        <taxon>Kitasatosporales</taxon>
        <taxon>Streptomycetaceae</taxon>
        <taxon>Yinghuangia</taxon>
    </lineage>
</organism>
<accession>A0AA41TXY0</accession>
<reference evidence="1" key="1">
    <citation type="submission" date="2022-01" db="EMBL/GenBank/DDBJ databases">
        <title>Genome-Based Taxonomic Classification of the Phylum Actinobacteria.</title>
        <authorList>
            <person name="Gao Y."/>
        </authorList>
    </citation>
    <scope>NUCLEOTIDE SEQUENCE</scope>
    <source>
        <strain evidence="1">KLBMP 8922</strain>
    </source>
</reference>
<name>A0AA41TXY0_9ACTN</name>
<dbReference type="Proteomes" id="UP001165378">
    <property type="component" value="Unassembled WGS sequence"/>
</dbReference>
<comment type="caution">
    <text evidence="1">The sequence shown here is derived from an EMBL/GenBank/DDBJ whole genome shotgun (WGS) entry which is preliminary data.</text>
</comment>